<dbReference type="EMBL" id="CP016808">
    <property type="protein sequence ID" value="ANY70348.1"/>
    <property type="molecule type" value="Genomic_DNA"/>
</dbReference>
<dbReference type="PANTHER" id="PTHR34290">
    <property type="entry name" value="SI:CH73-390P7.2"/>
    <property type="match status" value="1"/>
</dbReference>
<reference evidence="1" key="1">
    <citation type="submission" date="2016-08" db="EMBL/GenBank/DDBJ databases">
        <title>Complete Genome Seqeunce of Paenibacillus sp. BIHB 4019 from tea rhizoplane.</title>
        <authorList>
            <person name="Thakur R."/>
            <person name="Swarnkar M.K."/>
            <person name="Gulati A."/>
        </authorList>
    </citation>
    <scope>NUCLEOTIDE SEQUENCE [LARGE SCALE GENOMIC DNA]</scope>
    <source>
        <strain evidence="1">BIHB4019</strain>
    </source>
</reference>
<sequence>MAGAGKHSAEKLFIVYDGQCNLCLATVARLKELPSRAHLQFVQIQQLEQPGTASVPGIQQASTQQLYEKMHVADSNGMLYAGADGVIRVLRTVKGLGALALLYRMPGMRRIADAIYRIIAGRRYEWFGRTEQSCSVDGCEWKPPRQNNNYPEGGR</sequence>
<name>A0A1B2DRL8_9BACL</name>
<organism evidence="1">
    <name type="scientific">Paenibacillus sp. BIHB 4019</name>
    <dbReference type="NCBI Taxonomy" id="1870819"/>
    <lineage>
        <taxon>Bacteria</taxon>
        <taxon>Bacillati</taxon>
        <taxon>Bacillota</taxon>
        <taxon>Bacilli</taxon>
        <taxon>Bacillales</taxon>
        <taxon>Paenibacillaceae</taxon>
        <taxon>Paenibacillus</taxon>
    </lineage>
</organism>
<protein>
    <recommendedName>
        <fullName evidence="2">Thiol-disulfide oxidoreductase</fullName>
    </recommendedName>
</protein>
<accession>A0A1B2DRL8</accession>
<evidence type="ECO:0000313" key="1">
    <source>
        <dbReference type="EMBL" id="ANY70348.1"/>
    </source>
</evidence>
<dbReference type="Pfam" id="PF04134">
    <property type="entry name" value="DCC1-like"/>
    <property type="match status" value="1"/>
</dbReference>
<dbReference type="AlphaFoldDB" id="A0A1B2DRL8"/>
<dbReference type="InterPro" id="IPR007263">
    <property type="entry name" value="DCC1-like"/>
</dbReference>
<dbReference type="PANTHER" id="PTHR34290:SF2">
    <property type="entry name" value="OS04G0668800 PROTEIN"/>
    <property type="match status" value="1"/>
</dbReference>
<dbReference type="RefSeq" id="WP_099521273.1">
    <property type="nucleotide sequence ID" value="NZ_CP016808.1"/>
</dbReference>
<proteinExistence type="predicted"/>
<gene>
    <name evidence="1" type="ORF">BBD42_30515</name>
</gene>
<dbReference type="InterPro" id="IPR044691">
    <property type="entry name" value="DCC1_Trx"/>
</dbReference>
<evidence type="ECO:0008006" key="2">
    <source>
        <dbReference type="Google" id="ProtNLM"/>
    </source>
</evidence>
<dbReference type="GO" id="GO:0015035">
    <property type="term" value="F:protein-disulfide reductase activity"/>
    <property type="evidence" value="ECO:0007669"/>
    <property type="project" value="InterPro"/>
</dbReference>